<sequence>MGETSKAVGMAPFVLAFMPNIEVVDITHETADFLLPWMLSGTQGLEVDMTSKMWEYEHEDFEYDVDDTKIRNALDQHINERTEGITKFANYGLSNLTEVRLRTMNGYAGALEVGAIEPIFLHPTLKRLWTFGIDWADPALADLTWSDRTSNLEDLDLKDCYIDSIGLRSVMTRCNKLRRLAIELANNRRIRDRLWPQFEDWEVDLGEFGVILKEMGRGLEEFDLHTFGHSYEFTRGQNGKLGSLQQLSSLRHLRVYKNDILDEIDGEGAKLPALSFSEALPRSLETLHLYFSCHHTNRDACEKHGEEENQALRDIITQNELPNLRQLTVERHYNRSKAREWDRAVEGWDDRVETYRRQRSGECRGKSTLLILSKR</sequence>
<evidence type="ECO:0000313" key="1">
    <source>
        <dbReference type="EMBL" id="KAF4958035.1"/>
    </source>
</evidence>
<dbReference type="OrthoDB" id="2520703at2759"/>
<dbReference type="InterPro" id="IPR032675">
    <property type="entry name" value="LRR_dom_sf"/>
</dbReference>
<dbReference type="Gene3D" id="3.80.10.10">
    <property type="entry name" value="Ribonuclease Inhibitor"/>
    <property type="match status" value="1"/>
</dbReference>
<dbReference type="AlphaFoldDB" id="A0A8H4THF0"/>
<dbReference type="EMBL" id="JABEXW010000707">
    <property type="protein sequence ID" value="KAF4958035.1"/>
    <property type="molecule type" value="Genomic_DNA"/>
</dbReference>
<organism evidence="1 2">
    <name type="scientific">Fusarium sarcochroum</name>
    <dbReference type="NCBI Taxonomy" id="1208366"/>
    <lineage>
        <taxon>Eukaryota</taxon>
        <taxon>Fungi</taxon>
        <taxon>Dikarya</taxon>
        <taxon>Ascomycota</taxon>
        <taxon>Pezizomycotina</taxon>
        <taxon>Sordariomycetes</taxon>
        <taxon>Hypocreomycetidae</taxon>
        <taxon>Hypocreales</taxon>
        <taxon>Nectriaceae</taxon>
        <taxon>Fusarium</taxon>
        <taxon>Fusarium lateritium species complex</taxon>
    </lineage>
</organism>
<dbReference type="SUPFAM" id="SSF52047">
    <property type="entry name" value="RNI-like"/>
    <property type="match status" value="1"/>
</dbReference>
<reference evidence="1" key="1">
    <citation type="journal article" date="2020" name="BMC Genomics">
        <title>Correction to: Identification and distribution of gene clusters required for synthesis of sphingolipid metabolism inhibitors in diverse species of the filamentous fungus Fusarium.</title>
        <authorList>
            <person name="Kim H.S."/>
            <person name="Lohmar J.M."/>
            <person name="Busman M."/>
            <person name="Brown D.W."/>
            <person name="Naumann T.A."/>
            <person name="Divon H.H."/>
            <person name="Lysoe E."/>
            <person name="Uhlig S."/>
            <person name="Proctor R.H."/>
        </authorList>
    </citation>
    <scope>NUCLEOTIDE SEQUENCE</scope>
    <source>
        <strain evidence="1">NRRL 20472</strain>
    </source>
</reference>
<gene>
    <name evidence="1" type="ORF">FSARC_11121</name>
</gene>
<proteinExistence type="predicted"/>
<name>A0A8H4THF0_9HYPO</name>
<reference evidence="1" key="2">
    <citation type="submission" date="2020-05" db="EMBL/GenBank/DDBJ databases">
        <authorList>
            <person name="Kim H.-S."/>
            <person name="Proctor R.H."/>
            <person name="Brown D.W."/>
        </authorList>
    </citation>
    <scope>NUCLEOTIDE SEQUENCE</scope>
    <source>
        <strain evidence="1">NRRL 20472</strain>
    </source>
</reference>
<comment type="caution">
    <text evidence="1">The sequence shown here is derived from an EMBL/GenBank/DDBJ whole genome shotgun (WGS) entry which is preliminary data.</text>
</comment>
<accession>A0A8H4THF0</accession>
<evidence type="ECO:0000313" key="2">
    <source>
        <dbReference type="Proteomes" id="UP000622797"/>
    </source>
</evidence>
<keyword evidence="2" id="KW-1185">Reference proteome</keyword>
<protein>
    <submittedName>
        <fullName evidence="1">Uncharacterized protein</fullName>
    </submittedName>
</protein>
<dbReference type="Proteomes" id="UP000622797">
    <property type="component" value="Unassembled WGS sequence"/>
</dbReference>